<comment type="caution">
    <text evidence="2">The sequence shown here is derived from an EMBL/GenBank/DDBJ whole genome shotgun (WGS) entry which is preliminary data.</text>
</comment>
<gene>
    <name evidence="2" type="ORF">JOE57_000347</name>
</gene>
<reference evidence="2 3" key="1">
    <citation type="submission" date="2021-01" db="EMBL/GenBank/DDBJ databases">
        <title>Sequencing the genomes of 1000 actinobacteria strains.</title>
        <authorList>
            <person name="Klenk H.-P."/>
        </authorList>
    </citation>
    <scope>NUCLEOTIDE SEQUENCE [LARGE SCALE GENOMIC DNA]</scope>
    <source>
        <strain evidence="2 3">DSM 18662</strain>
    </source>
</reference>
<dbReference type="RefSeq" id="WP_204916116.1">
    <property type="nucleotide sequence ID" value="NZ_BAAAQP010000003.1"/>
</dbReference>
<evidence type="ECO:0008006" key="4">
    <source>
        <dbReference type="Google" id="ProtNLM"/>
    </source>
</evidence>
<accession>A0ABS2REL0</accession>
<dbReference type="Proteomes" id="UP000704762">
    <property type="component" value="Unassembled WGS sequence"/>
</dbReference>
<feature type="transmembrane region" description="Helical" evidence="1">
    <location>
        <begin position="99"/>
        <end position="117"/>
    </location>
</feature>
<evidence type="ECO:0000256" key="1">
    <source>
        <dbReference type="SAM" id="Phobius"/>
    </source>
</evidence>
<feature type="transmembrane region" description="Helical" evidence="1">
    <location>
        <begin position="12"/>
        <end position="32"/>
    </location>
</feature>
<evidence type="ECO:0000313" key="3">
    <source>
        <dbReference type="Proteomes" id="UP000704762"/>
    </source>
</evidence>
<keyword evidence="3" id="KW-1185">Reference proteome</keyword>
<keyword evidence="1" id="KW-0472">Membrane</keyword>
<proteinExistence type="predicted"/>
<dbReference type="EMBL" id="JAFBCF010000001">
    <property type="protein sequence ID" value="MBM7797426.1"/>
    <property type="molecule type" value="Genomic_DNA"/>
</dbReference>
<feature type="transmembrane region" description="Helical" evidence="1">
    <location>
        <begin position="44"/>
        <end position="64"/>
    </location>
</feature>
<evidence type="ECO:0000313" key="2">
    <source>
        <dbReference type="EMBL" id="MBM7797426.1"/>
    </source>
</evidence>
<keyword evidence="1" id="KW-1133">Transmembrane helix</keyword>
<keyword evidence="1" id="KW-0812">Transmembrane</keyword>
<sequence>MRAQIPTSRTRPLVLAAVLMAVEAVAAIAFGVAEASHIRASRLVVGLGTTLLMVGYGTVLALVARGVISARRWSRGPAVATQLLHLPLAWNFLGGGTWWVSVLLASVSLTALVCLILPSSTQVLMDSSAGRDQD</sequence>
<protein>
    <recommendedName>
        <fullName evidence="4">Integral membrane protein</fullName>
    </recommendedName>
</protein>
<organism evidence="2 3">
    <name type="scientific">Microlunatus panaciterrae</name>
    <dbReference type="NCBI Taxonomy" id="400768"/>
    <lineage>
        <taxon>Bacteria</taxon>
        <taxon>Bacillati</taxon>
        <taxon>Actinomycetota</taxon>
        <taxon>Actinomycetes</taxon>
        <taxon>Propionibacteriales</taxon>
        <taxon>Propionibacteriaceae</taxon>
        <taxon>Microlunatus</taxon>
    </lineage>
</organism>
<name>A0ABS2REL0_9ACTN</name>